<evidence type="ECO:0000313" key="1">
    <source>
        <dbReference type="EMBL" id="MBD2756457.1"/>
    </source>
</evidence>
<sequence length="75" mass="8845">MSRRQLVEQAMQAINQLPEDKISEVVDFASYILKKHEEAVLQKGIERLVETSDAFGFLHDEEDLYMLDDLKERYK</sequence>
<gene>
    <name evidence="1" type="ORF">IC230_26445</name>
</gene>
<dbReference type="AlphaFoldDB" id="A0A927GFZ1"/>
<accession>A0A927GFZ1</accession>
<dbReference type="EMBL" id="JACXAA010000012">
    <property type="protein sequence ID" value="MBD2756457.1"/>
    <property type="molecule type" value="Genomic_DNA"/>
</dbReference>
<organism evidence="1 2">
    <name type="scientific">Spirosoma validum</name>
    <dbReference type="NCBI Taxonomy" id="2771355"/>
    <lineage>
        <taxon>Bacteria</taxon>
        <taxon>Pseudomonadati</taxon>
        <taxon>Bacteroidota</taxon>
        <taxon>Cytophagia</taxon>
        <taxon>Cytophagales</taxon>
        <taxon>Cytophagaceae</taxon>
        <taxon>Spirosoma</taxon>
    </lineage>
</organism>
<keyword evidence="2" id="KW-1185">Reference proteome</keyword>
<name>A0A927GFZ1_9BACT</name>
<reference evidence="1" key="1">
    <citation type="submission" date="2020-09" db="EMBL/GenBank/DDBJ databases">
        <authorList>
            <person name="Kim M.K."/>
        </authorList>
    </citation>
    <scope>NUCLEOTIDE SEQUENCE</scope>
    <source>
        <strain evidence="1">BT704</strain>
    </source>
</reference>
<comment type="caution">
    <text evidence="1">The sequence shown here is derived from an EMBL/GenBank/DDBJ whole genome shotgun (WGS) entry which is preliminary data.</text>
</comment>
<dbReference type="Proteomes" id="UP000653797">
    <property type="component" value="Unassembled WGS sequence"/>
</dbReference>
<evidence type="ECO:0000313" key="2">
    <source>
        <dbReference type="Proteomes" id="UP000653797"/>
    </source>
</evidence>
<dbReference type="RefSeq" id="WP_191042074.1">
    <property type="nucleotide sequence ID" value="NZ_JACXAA010000012.1"/>
</dbReference>
<protein>
    <submittedName>
        <fullName evidence="1">DUF2281 domain-containing protein</fullName>
    </submittedName>
</protein>
<proteinExistence type="predicted"/>